<dbReference type="AlphaFoldDB" id="A0A381QG52"/>
<dbReference type="Pfam" id="PF14559">
    <property type="entry name" value="TPR_19"/>
    <property type="match status" value="1"/>
</dbReference>
<dbReference type="EMBL" id="UINC01001332">
    <property type="protein sequence ID" value="SUZ77874.1"/>
    <property type="molecule type" value="Genomic_DNA"/>
</dbReference>
<sequence length="603" mass="70338">MGQNKASINASIKTAKMLERKGDVDGAIAIYEAVLLKDPKNHRTVRDMKSILKINQRYDEGILFIRERLIHTPNDIQLYSELGELYFLNGQQKEAKTIWTAGAEKFRNNRSYYQIMVSLYSRLSLDKELISLLDTGRENFGQSFMAYEAGIHYQTRRVYDKAMDQFILQLSHEPKHNQVIQRRILLMSDDEDAVPIIENKLKIASQKYPDRLLNVLSEFYFKQREYDHAFDVKKDGAKSGKININDWLTFANECRKENQYKISIDAYNFILGQKINSNWAGKALLGLAQTFEDQIIPIQESHLIPYFFDNNLFFEDPFQLNSTLSSEHLESSLALYDSLLISLPKSPLLAEAYFRLAEIKYRILHDFDQAYNLLHKAIQNKPDKRLRLKIVLRIADVLMAKGQSKEALTFLKRQLKQNYLPAIEQKMILVHFLTDDPDSTMKIVQSSFITMSPIDPSFNDLMELKNILTQYYNNDPSEKITFQHFLKAEWYLRQRKIGDAIRELNFLSNQDSLAAIAPLAMLRRGLLHYRLKEYDKSLNLAYSLGGTPLEDRGIILAGQIYETKYFDVEKAMEQYMRILDEFPESIFSEPIRYHIRTLQQTES</sequence>
<reference evidence="1" key="1">
    <citation type="submission" date="2018-05" db="EMBL/GenBank/DDBJ databases">
        <authorList>
            <person name="Lanie J.A."/>
            <person name="Ng W.-L."/>
            <person name="Kazmierczak K.M."/>
            <person name="Andrzejewski T.M."/>
            <person name="Davidsen T.M."/>
            <person name="Wayne K.J."/>
            <person name="Tettelin H."/>
            <person name="Glass J.I."/>
            <person name="Rusch D."/>
            <person name="Podicherti R."/>
            <person name="Tsui H.-C.T."/>
            <person name="Winkler M.E."/>
        </authorList>
    </citation>
    <scope>NUCLEOTIDE SEQUENCE</scope>
</reference>
<dbReference type="InterPro" id="IPR019734">
    <property type="entry name" value="TPR_rpt"/>
</dbReference>
<evidence type="ECO:0000313" key="1">
    <source>
        <dbReference type="EMBL" id="SUZ77874.1"/>
    </source>
</evidence>
<proteinExistence type="predicted"/>
<dbReference type="SMART" id="SM00028">
    <property type="entry name" value="TPR"/>
    <property type="match status" value="5"/>
</dbReference>
<protein>
    <recommendedName>
        <fullName evidence="2">Tetratricopeptide repeat-like domain-containing protein</fullName>
    </recommendedName>
</protein>
<name>A0A381QG52_9ZZZZ</name>
<dbReference type="SUPFAM" id="SSF48452">
    <property type="entry name" value="TPR-like"/>
    <property type="match status" value="1"/>
</dbReference>
<organism evidence="1">
    <name type="scientific">marine metagenome</name>
    <dbReference type="NCBI Taxonomy" id="408172"/>
    <lineage>
        <taxon>unclassified sequences</taxon>
        <taxon>metagenomes</taxon>
        <taxon>ecological metagenomes</taxon>
    </lineage>
</organism>
<accession>A0A381QG52</accession>
<dbReference type="InterPro" id="IPR011990">
    <property type="entry name" value="TPR-like_helical_dom_sf"/>
</dbReference>
<gene>
    <name evidence="1" type="ORF">METZ01_LOCUS30728</name>
</gene>
<evidence type="ECO:0008006" key="2">
    <source>
        <dbReference type="Google" id="ProtNLM"/>
    </source>
</evidence>
<dbReference type="PANTHER" id="PTHR12558">
    <property type="entry name" value="CELL DIVISION CYCLE 16,23,27"/>
    <property type="match status" value="1"/>
</dbReference>
<dbReference type="Gene3D" id="1.25.40.10">
    <property type="entry name" value="Tetratricopeptide repeat domain"/>
    <property type="match status" value="3"/>
</dbReference>
<dbReference type="PANTHER" id="PTHR12558:SF13">
    <property type="entry name" value="CELL DIVISION CYCLE PROTEIN 27 HOMOLOG"/>
    <property type="match status" value="1"/>
</dbReference>